<dbReference type="GO" id="GO:0004713">
    <property type="term" value="F:protein tyrosine kinase activity"/>
    <property type="evidence" value="ECO:0007669"/>
    <property type="project" value="TreeGrafter"/>
</dbReference>
<dbReference type="AlphaFoldDB" id="A0A7X6BB33"/>
<protein>
    <submittedName>
        <fullName evidence="4">Capsular exopolysaccharide synthesis family protein</fullName>
    </submittedName>
</protein>
<keyword evidence="1" id="KW-0547">Nucleotide-binding</keyword>
<comment type="caution">
    <text evidence="4">The sequence shown here is derived from an EMBL/GenBank/DDBJ whole genome shotgun (WGS) entry which is preliminary data.</text>
</comment>
<sequence length="236" mass="24971">MDAMTTPEPLPEGDRPSAVPTTPDTTAALEYQLVLSDPTGIEAEAIRALRTRIIAQHLREGRRALAICAAAEGAGCSFVAINLATALAQIGIKTALVDANLRAPAVGPAFGIDPAKPGLADYLSSGDVELAAIIHPTGLDQLSIIPAGHVEHSPQELLSSEQFRDVTTQLLREFDITIFDTTAANTCADAQRVANVAGYAIIVARKDNSYIRDVNTLTRTLRADRTNVVGCVLNGY</sequence>
<dbReference type="CDD" id="cd05387">
    <property type="entry name" value="BY-kinase"/>
    <property type="match status" value="1"/>
</dbReference>
<dbReference type="EMBL" id="JAATJB010000002">
    <property type="protein sequence ID" value="NJB96619.1"/>
    <property type="molecule type" value="Genomic_DNA"/>
</dbReference>
<dbReference type="PANTHER" id="PTHR32309:SF13">
    <property type="entry name" value="FERRIC ENTEROBACTIN TRANSPORT PROTEIN FEPE"/>
    <property type="match status" value="1"/>
</dbReference>
<name>A0A7X6BB33_9SPHN</name>
<dbReference type="InterPro" id="IPR005702">
    <property type="entry name" value="Wzc-like_C"/>
</dbReference>
<organism evidence="4 5">
    <name type="scientific">Sphingomonas trueperi</name>
    <dbReference type="NCBI Taxonomy" id="53317"/>
    <lineage>
        <taxon>Bacteria</taxon>
        <taxon>Pseudomonadati</taxon>
        <taxon>Pseudomonadota</taxon>
        <taxon>Alphaproteobacteria</taxon>
        <taxon>Sphingomonadales</taxon>
        <taxon>Sphingomonadaceae</taxon>
        <taxon>Sphingomonas</taxon>
    </lineage>
</organism>
<dbReference type="PANTHER" id="PTHR32309">
    <property type="entry name" value="TYROSINE-PROTEIN KINASE"/>
    <property type="match status" value="1"/>
</dbReference>
<feature type="region of interest" description="Disordered" evidence="3">
    <location>
        <begin position="1"/>
        <end position="23"/>
    </location>
</feature>
<dbReference type="Proteomes" id="UP000531251">
    <property type="component" value="Unassembled WGS sequence"/>
</dbReference>
<dbReference type="InterPro" id="IPR050445">
    <property type="entry name" value="Bact_polysacc_biosynth/exp"/>
</dbReference>
<dbReference type="GO" id="GO:0005886">
    <property type="term" value="C:plasma membrane"/>
    <property type="evidence" value="ECO:0007669"/>
    <property type="project" value="TreeGrafter"/>
</dbReference>
<dbReference type="SUPFAM" id="SSF52540">
    <property type="entry name" value="P-loop containing nucleoside triphosphate hydrolases"/>
    <property type="match status" value="1"/>
</dbReference>
<evidence type="ECO:0000313" key="4">
    <source>
        <dbReference type="EMBL" id="NJB96619.1"/>
    </source>
</evidence>
<keyword evidence="2" id="KW-0067">ATP-binding</keyword>
<reference evidence="4 5" key="1">
    <citation type="submission" date="2020-03" db="EMBL/GenBank/DDBJ databases">
        <title>Genomic Encyclopedia of Type Strains, Phase IV (KMG-IV): sequencing the most valuable type-strain genomes for metagenomic binning, comparative biology and taxonomic classification.</title>
        <authorList>
            <person name="Goeker M."/>
        </authorList>
    </citation>
    <scope>NUCLEOTIDE SEQUENCE [LARGE SCALE GENOMIC DNA]</scope>
    <source>
        <strain evidence="4 5">DSM 7225</strain>
    </source>
</reference>
<evidence type="ECO:0000313" key="5">
    <source>
        <dbReference type="Proteomes" id="UP000531251"/>
    </source>
</evidence>
<dbReference type="InterPro" id="IPR027417">
    <property type="entry name" value="P-loop_NTPase"/>
</dbReference>
<evidence type="ECO:0000256" key="1">
    <source>
        <dbReference type="ARBA" id="ARBA00022741"/>
    </source>
</evidence>
<proteinExistence type="predicted"/>
<dbReference type="Gene3D" id="3.40.50.300">
    <property type="entry name" value="P-loop containing nucleotide triphosphate hydrolases"/>
    <property type="match status" value="1"/>
</dbReference>
<dbReference type="RefSeq" id="WP_125975702.1">
    <property type="nucleotide sequence ID" value="NZ_BAAADY010000017.1"/>
</dbReference>
<evidence type="ECO:0000256" key="2">
    <source>
        <dbReference type="ARBA" id="ARBA00022840"/>
    </source>
</evidence>
<keyword evidence="5" id="KW-1185">Reference proteome</keyword>
<accession>A0A7X6BB33</accession>
<gene>
    <name evidence="4" type="ORF">GGR89_000919</name>
</gene>
<evidence type="ECO:0000256" key="3">
    <source>
        <dbReference type="SAM" id="MobiDB-lite"/>
    </source>
</evidence>